<dbReference type="Proteomes" id="UP000291101">
    <property type="component" value="Unassembled WGS sequence"/>
</dbReference>
<organism evidence="6 7">
    <name type="scientific">Nocardioides zhouii</name>
    <dbReference type="NCBI Taxonomy" id="1168729"/>
    <lineage>
        <taxon>Bacteria</taxon>
        <taxon>Bacillati</taxon>
        <taxon>Actinomycetota</taxon>
        <taxon>Actinomycetes</taxon>
        <taxon>Propionibacteriales</taxon>
        <taxon>Nocardioidaceae</taxon>
        <taxon>Nocardioides</taxon>
    </lineage>
</organism>
<keyword evidence="7" id="KW-1185">Reference proteome</keyword>
<dbReference type="GO" id="GO:0006508">
    <property type="term" value="P:proteolysis"/>
    <property type="evidence" value="ECO:0007669"/>
    <property type="project" value="UniProtKB-KW"/>
</dbReference>
<dbReference type="RefSeq" id="WP_129427343.1">
    <property type="nucleotide sequence ID" value="NZ_SDWV01000012.1"/>
</dbReference>
<dbReference type="InterPro" id="IPR024079">
    <property type="entry name" value="MetalloPept_cat_dom_sf"/>
</dbReference>
<comment type="caution">
    <text evidence="6">The sequence shown here is derived from an EMBL/GenBank/DDBJ whole genome shotgun (WGS) entry which is preliminary data.</text>
</comment>
<dbReference type="GO" id="GO:0004222">
    <property type="term" value="F:metalloendopeptidase activity"/>
    <property type="evidence" value="ECO:0007669"/>
    <property type="project" value="InterPro"/>
</dbReference>
<evidence type="ECO:0000256" key="1">
    <source>
        <dbReference type="ARBA" id="ARBA00022670"/>
    </source>
</evidence>
<dbReference type="EMBL" id="SDWV01000012">
    <property type="protein sequence ID" value="RYC10473.1"/>
    <property type="molecule type" value="Genomic_DNA"/>
</dbReference>
<keyword evidence="3" id="KW-0378">Hydrolase</keyword>
<keyword evidence="4" id="KW-0862">Zinc</keyword>
<feature type="domain" description="Peptidase M10 metallopeptidase" evidence="5">
    <location>
        <begin position="153"/>
        <end position="221"/>
    </location>
</feature>
<accession>A0A4Q2SXW7</accession>
<dbReference type="GO" id="GO:0031012">
    <property type="term" value="C:extracellular matrix"/>
    <property type="evidence" value="ECO:0007669"/>
    <property type="project" value="InterPro"/>
</dbReference>
<dbReference type="InterPro" id="IPR001818">
    <property type="entry name" value="Pept_M10_metallopeptidase"/>
</dbReference>
<protein>
    <recommendedName>
        <fullName evidence="5">Peptidase M10 metallopeptidase domain-containing protein</fullName>
    </recommendedName>
</protein>
<keyword evidence="1" id="KW-0645">Protease</keyword>
<gene>
    <name evidence="6" type="ORF">EUA94_13185</name>
</gene>
<dbReference type="SUPFAM" id="SSF55486">
    <property type="entry name" value="Metalloproteases ('zincins'), catalytic domain"/>
    <property type="match status" value="1"/>
</dbReference>
<evidence type="ECO:0000313" key="7">
    <source>
        <dbReference type="Proteomes" id="UP000291101"/>
    </source>
</evidence>
<name>A0A4Q2SXW7_9ACTN</name>
<dbReference type="Gene3D" id="3.40.390.10">
    <property type="entry name" value="Collagenase (Catalytic Domain)"/>
    <property type="match status" value="1"/>
</dbReference>
<evidence type="ECO:0000256" key="4">
    <source>
        <dbReference type="ARBA" id="ARBA00022833"/>
    </source>
</evidence>
<dbReference type="OrthoDB" id="4297752at2"/>
<dbReference type="GO" id="GO:0008270">
    <property type="term" value="F:zinc ion binding"/>
    <property type="evidence" value="ECO:0007669"/>
    <property type="project" value="InterPro"/>
</dbReference>
<evidence type="ECO:0000313" key="6">
    <source>
        <dbReference type="EMBL" id="RYC10473.1"/>
    </source>
</evidence>
<evidence type="ECO:0000256" key="3">
    <source>
        <dbReference type="ARBA" id="ARBA00022801"/>
    </source>
</evidence>
<reference evidence="6 7" key="1">
    <citation type="submission" date="2019-01" db="EMBL/GenBank/DDBJ databases">
        <title>Novel species of Nocardioides.</title>
        <authorList>
            <person name="Liu Q."/>
            <person name="X Y.-H."/>
        </authorList>
    </citation>
    <scope>NUCLEOTIDE SEQUENCE [LARGE SCALE GENOMIC DNA]</scope>
    <source>
        <strain evidence="6 7">HLT2-9</strain>
    </source>
</reference>
<evidence type="ECO:0000259" key="5">
    <source>
        <dbReference type="Pfam" id="PF00413"/>
    </source>
</evidence>
<proteinExistence type="predicted"/>
<keyword evidence="2" id="KW-0479">Metal-binding</keyword>
<dbReference type="AlphaFoldDB" id="A0A4Q2SXW7"/>
<sequence>MPRRTSTWLTVIATAAMLAAVVAWHPSEQFATVRRAIGLGAERPLPAPAVVRAGGTFTYAMTQPGAGTDPVGWDPCEEIRYRVNPAGEPPGGRELIDRAITRVSEATGLSFDDEGDTDRRPFPGGVKLFGRPDPVVIGWADPTEYADLAGQVAGVGGAVAEQGSNGRVHYVSGGVVLDVEAFTPTAVAQQPRVLEAIVLHELAHVVGLAHVSEPMELMFANNIGQVSFGPGDREGLARLGSLPCGG</sequence>
<evidence type="ECO:0000256" key="2">
    <source>
        <dbReference type="ARBA" id="ARBA00022723"/>
    </source>
</evidence>
<dbReference type="Pfam" id="PF00413">
    <property type="entry name" value="Peptidase_M10"/>
    <property type="match status" value="1"/>
</dbReference>